<evidence type="ECO:0000313" key="1">
    <source>
        <dbReference type="EMBL" id="KAH7691962.1"/>
    </source>
</evidence>
<organism evidence="1 2">
    <name type="scientific">Dioscorea alata</name>
    <name type="common">Purple yam</name>
    <dbReference type="NCBI Taxonomy" id="55571"/>
    <lineage>
        <taxon>Eukaryota</taxon>
        <taxon>Viridiplantae</taxon>
        <taxon>Streptophyta</taxon>
        <taxon>Embryophyta</taxon>
        <taxon>Tracheophyta</taxon>
        <taxon>Spermatophyta</taxon>
        <taxon>Magnoliopsida</taxon>
        <taxon>Liliopsida</taxon>
        <taxon>Dioscoreales</taxon>
        <taxon>Dioscoreaceae</taxon>
        <taxon>Dioscorea</taxon>
    </lineage>
</organism>
<protein>
    <submittedName>
        <fullName evidence="1">Dolichol kinase protein</fullName>
        <ecNumber evidence="1">2.7.1.108</ecNumber>
    </submittedName>
</protein>
<dbReference type="EMBL" id="CM037011">
    <property type="protein sequence ID" value="KAH7691962.1"/>
    <property type="molecule type" value="Genomic_DNA"/>
</dbReference>
<keyword evidence="1" id="KW-0808">Transferase</keyword>
<dbReference type="EC" id="2.7.1.108" evidence="1"/>
<evidence type="ECO:0000313" key="2">
    <source>
        <dbReference type="Proteomes" id="UP000827976"/>
    </source>
</evidence>
<dbReference type="Proteomes" id="UP000827976">
    <property type="component" value="Chromosome 1"/>
</dbReference>
<comment type="caution">
    <text evidence="1">The sequence shown here is derived from an EMBL/GenBank/DDBJ whole genome shotgun (WGS) entry which is preliminary data.</text>
</comment>
<reference evidence="2" key="1">
    <citation type="journal article" date="2022" name="Nat. Commun.">
        <title>Chromosome evolution and the genetic basis of agronomically important traits in greater yam.</title>
        <authorList>
            <person name="Bredeson J.V."/>
            <person name="Lyons J.B."/>
            <person name="Oniyinde I.O."/>
            <person name="Okereke N.R."/>
            <person name="Kolade O."/>
            <person name="Nnabue I."/>
            <person name="Nwadili C.O."/>
            <person name="Hribova E."/>
            <person name="Parker M."/>
            <person name="Nwogha J."/>
            <person name="Shu S."/>
            <person name="Carlson J."/>
            <person name="Kariba R."/>
            <person name="Muthemba S."/>
            <person name="Knop K."/>
            <person name="Barton G.J."/>
            <person name="Sherwood A.V."/>
            <person name="Lopez-Montes A."/>
            <person name="Asiedu R."/>
            <person name="Jamnadass R."/>
            <person name="Muchugi A."/>
            <person name="Goodstein D."/>
            <person name="Egesi C.N."/>
            <person name="Featherston J."/>
            <person name="Asfaw A."/>
            <person name="Simpson G.G."/>
            <person name="Dolezel J."/>
            <person name="Hendre P.S."/>
            <person name="Van Deynze A."/>
            <person name="Kumar P.L."/>
            <person name="Obidiegwu J.E."/>
            <person name="Bhattacharjee R."/>
            <person name="Rokhsar D.S."/>
        </authorList>
    </citation>
    <scope>NUCLEOTIDE SEQUENCE [LARGE SCALE GENOMIC DNA]</scope>
    <source>
        <strain evidence="2">cv. TDa95/00328</strain>
    </source>
</reference>
<accession>A0ACB7WTU1</accession>
<gene>
    <name evidence="1" type="ORF">IHE45_01G034200</name>
</gene>
<proteinExistence type="predicted"/>
<sequence length="624" mass="69068">MNSRRTTVMAELLYLMALKKLTGGIHEEVDSHNCMLDRMHAKGSKLLGSRAFSAIVARLADLCNGERVVVFLFVSCILFSTPSSLALEAATFLILSFAALLAEISTEGSRALSQFKTRPGASSGMLLGSVTMPAAMLSRLILVSRAISQHHVGSEDFSYISMLYWAVSACNFGALILCLTLQNPPGDTSSRLGGVPASIYSLFCTIFYMCSCYMSLSAKSYAAWHATMNLLWYLCHGIATVALIRHILHKFPYCASIGEALLVTSGLVLYAGDMLALSLSKILSSLLFMEHAFVEYGTKSEIHMVLQGILLGLLLFPSFYKSVLYIGCLLTSFNKSGAQLGRGWAYVGISRSMLFYFSLLAMLILIVPTWMMFAEDFHIHPLQWVVIFVFTEPLKRTTLCIYWISVICASVFRFYNISKQSKIERILLRKYYHLVAVLMFVPAILFEPTFLDLAFGAALAVFLILEMIRVWEIWPLGHIVRKFMNAFTDHRDSEILVISHFSLLLGCALPKWMSSGYNDRPLVPFAGILSLGIGDTMASMVGHKYGVLRWSKTGKKTIEGTVAGIASVLVACFILLHLASAGYILSQHWVPLLLAVTLSGLLEAYTAQLDNAFIPLVFYSLLCL</sequence>
<keyword evidence="1" id="KW-0418">Kinase</keyword>
<name>A0ACB7WTU1_DIOAL</name>
<keyword evidence="2" id="KW-1185">Reference proteome</keyword>